<dbReference type="SUPFAM" id="SSF53218">
    <property type="entry name" value="Molybdenum cofactor biosynthesis proteins"/>
    <property type="match status" value="1"/>
</dbReference>
<gene>
    <name evidence="3" type="ORF">DOP62_00480</name>
</gene>
<feature type="domain" description="MoaB/Mog" evidence="2">
    <location>
        <begin position="9"/>
        <end position="177"/>
    </location>
</feature>
<accession>A0AAN1UTD1</accession>
<name>A0AAN1UTD1_SYNEL</name>
<dbReference type="PANTHER" id="PTHR13939:SF0">
    <property type="entry name" value="NMN AMIDOHYDROLASE-LIKE PROTEIN YFAY"/>
    <property type="match status" value="1"/>
</dbReference>
<reference evidence="3 4" key="1">
    <citation type="journal article" date="2018" name="Sci. Rep.">
        <title>Genome Features and Biochemical Characteristics of a Robust, Fast Growing and Naturally Transformable Cyanobacterium Synechococcus elongatus PCC 11801 Isolated from India.</title>
        <authorList>
            <person name="Jaiswal D."/>
            <person name="Sengupta A."/>
            <person name="Sohoni S."/>
            <person name="Sengupta S."/>
            <person name="Phadnavis A.G."/>
            <person name="Pakrasi H.B."/>
            <person name="Wangikar P.P."/>
        </authorList>
    </citation>
    <scope>NUCLEOTIDE SEQUENCE [LARGE SCALE GENOMIC DNA]</scope>
    <source>
        <strain evidence="3 4">PCC 11801</strain>
    </source>
</reference>
<dbReference type="NCBIfam" id="NF001813">
    <property type="entry name" value="PRK00549.1"/>
    <property type="match status" value="1"/>
</dbReference>
<dbReference type="CDD" id="cd00885">
    <property type="entry name" value="cinA"/>
    <property type="match status" value="1"/>
</dbReference>
<dbReference type="RefSeq" id="WP_208674672.1">
    <property type="nucleotide sequence ID" value="NZ_CP030139.2"/>
</dbReference>
<evidence type="ECO:0000259" key="2">
    <source>
        <dbReference type="SMART" id="SM00852"/>
    </source>
</evidence>
<dbReference type="InterPro" id="IPR036653">
    <property type="entry name" value="CinA-like_C"/>
</dbReference>
<dbReference type="AlphaFoldDB" id="A0AAN1UTD1"/>
<dbReference type="Gene3D" id="3.40.980.10">
    <property type="entry name" value="MoaB/Mog-like domain"/>
    <property type="match status" value="1"/>
</dbReference>
<dbReference type="InterPro" id="IPR050101">
    <property type="entry name" value="CinA"/>
</dbReference>
<dbReference type="Pfam" id="PF02464">
    <property type="entry name" value="CinA"/>
    <property type="match status" value="1"/>
</dbReference>
<protein>
    <recommendedName>
        <fullName evidence="1">CinA-like protein</fullName>
    </recommendedName>
</protein>
<dbReference type="InterPro" id="IPR008135">
    <property type="entry name" value="Competence-induced_CinA"/>
</dbReference>
<dbReference type="InterPro" id="IPR041424">
    <property type="entry name" value="CinA_KH"/>
</dbReference>
<evidence type="ECO:0000313" key="3">
    <source>
        <dbReference type="EMBL" id="AZB71401.1"/>
    </source>
</evidence>
<dbReference type="NCBIfam" id="TIGR00200">
    <property type="entry name" value="cinA_nterm"/>
    <property type="match status" value="1"/>
</dbReference>
<dbReference type="SMART" id="SM00852">
    <property type="entry name" value="MoCF_biosynth"/>
    <property type="match status" value="1"/>
</dbReference>
<dbReference type="Gene3D" id="3.90.950.20">
    <property type="entry name" value="CinA-like"/>
    <property type="match status" value="1"/>
</dbReference>
<dbReference type="NCBIfam" id="TIGR00199">
    <property type="entry name" value="PncC_domain"/>
    <property type="match status" value="1"/>
</dbReference>
<comment type="similarity">
    <text evidence="1">Belongs to the CinA family.</text>
</comment>
<evidence type="ECO:0000313" key="4">
    <source>
        <dbReference type="Proteomes" id="UP000267249"/>
    </source>
</evidence>
<dbReference type="Pfam" id="PF18146">
    <property type="entry name" value="CinA_KH"/>
    <property type="match status" value="1"/>
</dbReference>
<organism evidence="3 4">
    <name type="scientific">Synechococcus elongatus PCC 11801</name>
    <dbReference type="NCBI Taxonomy" id="2219813"/>
    <lineage>
        <taxon>Bacteria</taxon>
        <taxon>Bacillati</taxon>
        <taxon>Cyanobacteriota</taxon>
        <taxon>Cyanophyceae</taxon>
        <taxon>Synechococcales</taxon>
        <taxon>Synechococcaceae</taxon>
        <taxon>Synechococcus</taxon>
    </lineage>
</organism>
<dbReference type="HAMAP" id="MF_00226_B">
    <property type="entry name" value="CinA_B"/>
    <property type="match status" value="1"/>
</dbReference>
<dbReference type="SUPFAM" id="SSF142433">
    <property type="entry name" value="CinA-like"/>
    <property type="match status" value="1"/>
</dbReference>
<dbReference type="InterPro" id="IPR008136">
    <property type="entry name" value="CinA_C"/>
</dbReference>
<dbReference type="InterPro" id="IPR036425">
    <property type="entry name" value="MoaB/Mog-like_dom_sf"/>
</dbReference>
<dbReference type="Proteomes" id="UP000267249">
    <property type="component" value="Chromosome"/>
</dbReference>
<dbReference type="InterPro" id="IPR001453">
    <property type="entry name" value="MoaB/Mog_dom"/>
</dbReference>
<proteinExistence type="inferred from homology"/>
<dbReference type="PANTHER" id="PTHR13939">
    <property type="entry name" value="NICOTINAMIDE-NUCLEOTIDE AMIDOHYDROLASE PNCC"/>
    <property type="match status" value="1"/>
</dbReference>
<dbReference type="PIRSF" id="PIRSF006728">
    <property type="entry name" value="CinA"/>
    <property type="match status" value="1"/>
</dbReference>
<evidence type="ECO:0000256" key="1">
    <source>
        <dbReference type="HAMAP-Rule" id="MF_00226"/>
    </source>
</evidence>
<dbReference type="Pfam" id="PF00994">
    <property type="entry name" value="MoCF_biosynth"/>
    <property type="match status" value="1"/>
</dbReference>
<dbReference type="EMBL" id="CP030139">
    <property type="protein sequence ID" value="AZB71401.1"/>
    <property type="molecule type" value="Genomic_DNA"/>
</dbReference>
<dbReference type="Gene3D" id="3.30.70.2860">
    <property type="match status" value="1"/>
</dbReference>
<sequence>MSDPRYCAEIISVGTELLLGNILNSNAQFLAEELAQLGIPHYFQTVVGDNRDRLQAAVKIAAERSGLLIFTGGLGPTPDDLTTETLAACFDTPLAERPEVIADIEAKFARRGRVLTDNNRKQALLPVGAELLPNPSGTAPGMIWSPRSGLTLMTFPGVPAEMRRMWAETAVPWLHQNGWCRSILVSRLLRFWGISESALAEKVAPFFDLQNPTVAPYANNGEVKLRITAAATSEAEGQALIAPIEQELRAIAGRDCYGADSDSLASVVGKILRDRGQTLSVAESCTGGGLGQLITTIPGSSQWFWGGAIAYDNRVKQSLLNVSAGTLAESGAVSAAVAEQMAIGIQQRLGTTWGISITGIAGPDGGTETKPVGLVYIGIAGPSGCFSVERRWGAERGRDWVRRLSAGDALDQLRRSLLTEDSSRLD</sequence>